<dbReference type="EMBL" id="QJKJ01002025">
    <property type="protein sequence ID" value="RDY04732.1"/>
    <property type="molecule type" value="Genomic_DNA"/>
</dbReference>
<feature type="non-terminal residue" evidence="2">
    <location>
        <position position="1"/>
    </location>
</feature>
<gene>
    <name evidence="2" type="ORF">CR513_11514</name>
</gene>
<feature type="region of interest" description="Disordered" evidence="1">
    <location>
        <begin position="167"/>
        <end position="234"/>
    </location>
</feature>
<comment type="caution">
    <text evidence="2">The sequence shown here is derived from an EMBL/GenBank/DDBJ whole genome shotgun (WGS) entry which is preliminary data.</text>
</comment>
<evidence type="ECO:0000256" key="1">
    <source>
        <dbReference type="SAM" id="MobiDB-lite"/>
    </source>
</evidence>
<feature type="compositionally biased region" description="Basic and acidic residues" evidence="1">
    <location>
        <begin position="190"/>
        <end position="209"/>
    </location>
</feature>
<accession>A0A371HPR8</accession>
<proteinExistence type="predicted"/>
<evidence type="ECO:0000313" key="3">
    <source>
        <dbReference type="Proteomes" id="UP000257109"/>
    </source>
</evidence>
<name>A0A371HPR8_MUCPR</name>
<sequence>MARFLHGLNREVQDIVQFYYYTSLDDLPLRGPTLVVLVRRVRKKRTKCQERTTILRRRVSLHMAEKRKLPHLILVLLSLVALSEKGKLPPNAQIEEQWLIEYGNMESESAHENSFSSSEVESSSDSSYRKGDLLMVRSLMSSLISEDSDSQRENIFHSSEKGEMIVDRQVSSDFTLGKTKGDPQTLSPREVCEDQLKMKNKREKEQNEKKKAKKAKRKESEKNKERSRIGVKKE</sequence>
<feature type="compositionally biased region" description="Basic and acidic residues" evidence="1">
    <location>
        <begin position="218"/>
        <end position="234"/>
    </location>
</feature>
<evidence type="ECO:0000313" key="2">
    <source>
        <dbReference type="EMBL" id="RDY04732.1"/>
    </source>
</evidence>
<organism evidence="2 3">
    <name type="scientific">Mucuna pruriens</name>
    <name type="common">Velvet bean</name>
    <name type="synonym">Dolichos pruriens</name>
    <dbReference type="NCBI Taxonomy" id="157652"/>
    <lineage>
        <taxon>Eukaryota</taxon>
        <taxon>Viridiplantae</taxon>
        <taxon>Streptophyta</taxon>
        <taxon>Embryophyta</taxon>
        <taxon>Tracheophyta</taxon>
        <taxon>Spermatophyta</taxon>
        <taxon>Magnoliopsida</taxon>
        <taxon>eudicotyledons</taxon>
        <taxon>Gunneridae</taxon>
        <taxon>Pentapetalae</taxon>
        <taxon>rosids</taxon>
        <taxon>fabids</taxon>
        <taxon>Fabales</taxon>
        <taxon>Fabaceae</taxon>
        <taxon>Papilionoideae</taxon>
        <taxon>50 kb inversion clade</taxon>
        <taxon>NPAAA clade</taxon>
        <taxon>indigoferoid/millettioid clade</taxon>
        <taxon>Phaseoleae</taxon>
        <taxon>Mucuna</taxon>
    </lineage>
</organism>
<protein>
    <submittedName>
        <fullName evidence="2">Uncharacterized protein</fullName>
    </submittedName>
</protein>
<reference evidence="2" key="1">
    <citation type="submission" date="2018-05" db="EMBL/GenBank/DDBJ databases">
        <title>Draft genome of Mucuna pruriens seed.</title>
        <authorList>
            <person name="Nnadi N.E."/>
            <person name="Vos R."/>
            <person name="Hasami M.H."/>
            <person name="Devisetty U.K."/>
            <person name="Aguiy J.C."/>
        </authorList>
    </citation>
    <scope>NUCLEOTIDE SEQUENCE [LARGE SCALE GENOMIC DNA]</scope>
    <source>
        <strain evidence="2">JCA_2017</strain>
    </source>
</reference>
<dbReference type="Proteomes" id="UP000257109">
    <property type="component" value="Unassembled WGS sequence"/>
</dbReference>
<dbReference type="AlphaFoldDB" id="A0A371HPR8"/>
<keyword evidence="3" id="KW-1185">Reference proteome</keyword>